<dbReference type="GO" id="GO:0019301">
    <property type="term" value="P:rhamnose catabolic process"/>
    <property type="evidence" value="ECO:0007669"/>
    <property type="project" value="InterPro"/>
</dbReference>
<feature type="domain" description="Carbohydrate kinase FGGY N-terminal" evidence="9">
    <location>
        <begin position="66"/>
        <end position="196"/>
    </location>
</feature>
<gene>
    <name evidence="11" type="ORF">Amac_063340</name>
</gene>
<evidence type="ECO:0000256" key="7">
    <source>
        <dbReference type="ARBA" id="ARBA00023308"/>
    </source>
</evidence>
<dbReference type="InterPro" id="IPR018485">
    <property type="entry name" value="FGGY_C"/>
</dbReference>
<feature type="domain" description="Carbohydrate kinase FGGY C-terminal" evidence="10">
    <location>
        <begin position="318"/>
        <end position="506"/>
    </location>
</feature>
<evidence type="ECO:0000256" key="2">
    <source>
        <dbReference type="ARBA" id="ARBA00022679"/>
    </source>
</evidence>
<keyword evidence="6" id="KW-1015">Disulfide bond</keyword>
<evidence type="ECO:0000256" key="8">
    <source>
        <dbReference type="SAM" id="MobiDB-lite"/>
    </source>
</evidence>
<dbReference type="SUPFAM" id="SSF53067">
    <property type="entry name" value="Actin-like ATPase domain"/>
    <property type="match status" value="2"/>
</dbReference>
<sequence>MSRFAAVDLGASSGRVMAGDLDNGLSLTEIHRFANGPVRVHGTLHWDILGLYREILYGLRAAGPTASIGIDSWAIDYGLIDARGALIGNPVHYRDARTNGVRERVLAEITSADMYDISGLQFLPFNTVYQLLADQLEDAETMLLIPDLLSYWLTGEIGAELTNASTTGLLDVRTQSWAYPLIDRLGLPSKLFPPLRLPGNPAEFGRDLPEQTGIGGARTDAAKQTSWTGKLWAETEQPTNWTGRPTAEHTSGAEMRGAEVGQPTGWTGRLTAEQTGWTGRLRAEVAEEIGWMGKVTAVASHDTASAVVAVPATDPDFAYISCGTWSLAGVELPAPVLTDESREAGFTNEAGIDGTVRYLRNVMGLWLLQESLRTWGNPELGPLLAAAAQARPFAAIVNPDMPIFLPPGDMPARIAAECRRTGQEAPGDLPGFVRCVLESLALGHRMAIRQAIALSGHRVNVIHLVGGGSRNTLLCQLTANACGLPVVAGPTEATALGNVLVQARAAGEIGGLPEMRALVAATQDLKHYQPQGGDWAEAEARIQG</sequence>
<evidence type="ECO:0000313" key="11">
    <source>
        <dbReference type="EMBL" id="GES12737.1"/>
    </source>
</evidence>
<evidence type="ECO:0000259" key="9">
    <source>
        <dbReference type="Pfam" id="PF00370"/>
    </source>
</evidence>
<keyword evidence="5" id="KW-0067">ATP-binding</keyword>
<evidence type="ECO:0000256" key="4">
    <source>
        <dbReference type="ARBA" id="ARBA00022777"/>
    </source>
</evidence>
<dbReference type="GO" id="GO:0008993">
    <property type="term" value="F:rhamnulokinase activity"/>
    <property type="evidence" value="ECO:0007669"/>
    <property type="project" value="InterPro"/>
</dbReference>
<dbReference type="CDD" id="cd07771">
    <property type="entry name" value="ASKHA_NBD_FGGY_RhaB-like"/>
    <property type="match status" value="1"/>
</dbReference>
<comment type="caution">
    <text evidence="11">The sequence shown here is derived from an EMBL/GenBank/DDBJ whole genome shotgun (WGS) entry which is preliminary data.</text>
</comment>
<dbReference type="InterPro" id="IPR013449">
    <property type="entry name" value="Rhamnulokinase"/>
</dbReference>
<dbReference type="InterPro" id="IPR018484">
    <property type="entry name" value="FGGY_N"/>
</dbReference>
<name>A0A5M3WTI7_9ACTN</name>
<keyword evidence="12" id="KW-1185">Reference proteome</keyword>
<keyword evidence="7" id="KW-0684">Rhamnose metabolism</keyword>
<dbReference type="Pfam" id="PF00370">
    <property type="entry name" value="FGGY_N"/>
    <property type="match status" value="1"/>
</dbReference>
<dbReference type="Pfam" id="PF02782">
    <property type="entry name" value="FGGY_C"/>
    <property type="match status" value="1"/>
</dbReference>
<accession>A0A5M3WTI7</accession>
<dbReference type="EMBL" id="BLAE01000038">
    <property type="protein sequence ID" value="GES12737.1"/>
    <property type="molecule type" value="Genomic_DNA"/>
</dbReference>
<evidence type="ECO:0000256" key="6">
    <source>
        <dbReference type="ARBA" id="ARBA00023157"/>
    </source>
</evidence>
<dbReference type="Gene3D" id="3.30.420.40">
    <property type="match status" value="2"/>
</dbReference>
<evidence type="ECO:0000259" key="10">
    <source>
        <dbReference type="Pfam" id="PF02782"/>
    </source>
</evidence>
<evidence type="ECO:0000256" key="1">
    <source>
        <dbReference type="ARBA" id="ARBA00009156"/>
    </source>
</evidence>
<feature type="region of interest" description="Disordered" evidence="8">
    <location>
        <begin position="238"/>
        <end position="269"/>
    </location>
</feature>
<comment type="similarity">
    <text evidence="1">Belongs to the FGGY kinase family.</text>
</comment>
<evidence type="ECO:0000256" key="3">
    <source>
        <dbReference type="ARBA" id="ARBA00022741"/>
    </source>
</evidence>
<dbReference type="GO" id="GO:0006071">
    <property type="term" value="P:glycerol metabolic process"/>
    <property type="evidence" value="ECO:0007669"/>
    <property type="project" value="TreeGrafter"/>
</dbReference>
<keyword evidence="4" id="KW-0418">Kinase</keyword>
<keyword evidence="3" id="KW-0547">Nucleotide-binding</keyword>
<organism evidence="11 12">
    <name type="scientific">Acrocarpospora macrocephala</name>
    <dbReference type="NCBI Taxonomy" id="150177"/>
    <lineage>
        <taxon>Bacteria</taxon>
        <taxon>Bacillati</taxon>
        <taxon>Actinomycetota</taxon>
        <taxon>Actinomycetes</taxon>
        <taxon>Streptosporangiales</taxon>
        <taxon>Streptosporangiaceae</taxon>
        <taxon>Acrocarpospora</taxon>
    </lineage>
</organism>
<dbReference type="AlphaFoldDB" id="A0A5M3WTI7"/>
<evidence type="ECO:0008006" key="13">
    <source>
        <dbReference type="Google" id="ProtNLM"/>
    </source>
</evidence>
<dbReference type="PANTHER" id="PTHR10196:SF93">
    <property type="entry name" value="L-RHAMNULOKINASE"/>
    <property type="match status" value="1"/>
</dbReference>
<dbReference type="Proteomes" id="UP000331127">
    <property type="component" value="Unassembled WGS sequence"/>
</dbReference>
<protein>
    <recommendedName>
        <fullName evidence="13">Carbohydrate kinase</fullName>
    </recommendedName>
</protein>
<dbReference type="GO" id="GO:0005829">
    <property type="term" value="C:cytosol"/>
    <property type="evidence" value="ECO:0007669"/>
    <property type="project" value="TreeGrafter"/>
</dbReference>
<evidence type="ECO:0000313" key="12">
    <source>
        <dbReference type="Proteomes" id="UP000331127"/>
    </source>
</evidence>
<dbReference type="GO" id="GO:0005524">
    <property type="term" value="F:ATP binding"/>
    <property type="evidence" value="ECO:0007669"/>
    <property type="project" value="UniProtKB-KW"/>
</dbReference>
<proteinExistence type="inferred from homology"/>
<dbReference type="InterPro" id="IPR043129">
    <property type="entry name" value="ATPase_NBD"/>
</dbReference>
<dbReference type="PANTHER" id="PTHR10196">
    <property type="entry name" value="SUGAR KINASE"/>
    <property type="match status" value="1"/>
</dbReference>
<evidence type="ECO:0000256" key="5">
    <source>
        <dbReference type="ARBA" id="ARBA00022840"/>
    </source>
</evidence>
<keyword evidence="2" id="KW-0808">Transferase</keyword>
<dbReference type="GO" id="GO:0004370">
    <property type="term" value="F:glycerol kinase activity"/>
    <property type="evidence" value="ECO:0007669"/>
    <property type="project" value="TreeGrafter"/>
</dbReference>
<reference evidence="11 12" key="1">
    <citation type="submission" date="2019-10" db="EMBL/GenBank/DDBJ databases">
        <title>Whole genome shotgun sequence of Acrocarpospora macrocephala NBRC 16266.</title>
        <authorList>
            <person name="Ichikawa N."/>
            <person name="Kimura A."/>
            <person name="Kitahashi Y."/>
            <person name="Komaki H."/>
            <person name="Oguchi A."/>
        </authorList>
    </citation>
    <scope>NUCLEOTIDE SEQUENCE [LARGE SCALE GENOMIC DNA]</scope>
    <source>
        <strain evidence="11 12">NBRC 16266</strain>
    </source>
</reference>